<dbReference type="EMBL" id="JBBWWQ010000019">
    <property type="protein sequence ID" value="KAK8918389.1"/>
    <property type="molecule type" value="Genomic_DNA"/>
</dbReference>
<dbReference type="FunFam" id="1.10.8.270:FF:000024">
    <property type="entry name" value="TBC1 domain family member 13"/>
    <property type="match status" value="1"/>
</dbReference>
<dbReference type="Pfam" id="PF00566">
    <property type="entry name" value="RabGAP-TBC"/>
    <property type="match status" value="1"/>
</dbReference>
<dbReference type="InterPro" id="IPR000195">
    <property type="entry name" value="Rab-GAP-TBC_dom"/>
</dbReference>
<dbReference type="PANTHER" id="PTHR22957">
    <property type="entry name" value="TBC1 DOMAIN FAMILY MEMBER GTPASE-ACTIVATING PROTEIN"/>
    <property type="match status" value="1"/>
</dbReference>
<dbReference type="GO" id="GO:0005096">
    <property type="term" value="F:GTPase activator activity"/>
    <property type="evidence" value="ECO:0007669"/>
    <property type="project" value="TreeGrafter"/>
</dbReference>
<protein>
    <recommendedName>
        <fullName evidence="2">Rab-GAP TBC domain-containing protein</fullName>
    </recommendedName>
</protein>
<proteinExistence type="predicted"/>
<dbReference type="SMART" id="SM00164">
    <property type="entry name" value="TBC"/>
    <property type="match status" value="1"/>
</dbReference>
<evidence type="ECO:0000259" key="2">
    <source>
        <dbReference type="PROSITE" id="PS50086"/>
    </source>
</evidence>
<comment type="caution">
    <text evidence="3">The sequence shown here is derived from an EMBL/GenBank/DDBJ whole genome shotgun (WGS) entry which is preliminary data.</text>
</comment>
<dbReference type="FunFam" id="1.10.472.80:FF:000009">
    <property type="entry name" value="TBC1 domain family member 13"/>
    <property type="match status" value="1"/>
</dbReference>
<dbReference type="Proteomes" id="UP001418222">
    <property type="component" value="Unassembled WGS sequence"/>
</dbReference>
<dbReference type="Gene3D" id="1.10.10.750">
    <property type="entry name" value="Ypt/Rab-GAP domain of gyp1p, domain 1"/>
    <property type="match status" value="2"/>
</dbReference>
<keyword evidence="4" id="KW-1185">Reference proteome</keyword>
<evidence type="ECO:0000256" key="1">
    <source>
        <dbReference type="SAM" id="MobiDB-lite"/>
    </source>
</evidence>
<name>A0AAP0FVG2_9ASPA</name>
<feature type="domain" description="Rab-GAP TBC" evidence="2">
    <location>
        <begin position="201"/>
        <end position="469"/>
    </location>
</feature>
<evidence type="ECO:0000313" key="3">
    <source>
        <dbReference type="EMBL" id="KAK8918389.1"/>
    </source>
</evidence>
<feature type="compositionally biased region" description="Basic and acidic residues" evidence="1">
    <location>
        <begin position="30"/>
        <end position="44"/>
    </location>
</feature>
<feature type="compositionally biased region" description="Low complexity" evidence="1">
    <location>
        <begin position="12"/>
        <end position="29"/>
    </location>
</feature>
<dbReference type="Gene3D" id="1.10.8.270">
    <property type="entry name" value="putative rabgap domain of human tbc1 domain family member 14 like domains"/>
    <property type="match status" value="1"/>
</dbReference>
<feature type="compositionally biased region" description="Pro residues" evidence="1">
    <location>
        <begin position="45"/>
        <end position="59"/>
    </location>
</feature>
<dbReference type="AlphaFoldDB" id="A0AAP0FVG2"/>
<accession>A0AAP0FVG2</accession>
<dbReference type="GO" id="GO:0006886">
    <property type="term" value="P:intracellular protein transport"/>
    <property type="evidence" value="ECO:0007669"/>
    <property type="project" value="TreeGrafter"/>
</dbReference>
<evidence type="ECO:0000313" key="4">
    <source>
        <dbReference type="Proteomes" id="UP001418222"/>
    </source>
</evidence>
<dbReference type="PROSITE" id="PS50086">
    <property type="entry name" value="TBC_RABGAP"/>
    <property type="match status" value="1"/>
</dbReference>
<dbReference type="SUPFAM" id="SSF47923">
    <property type="entry name" value="Ypt/Rab-GAP domain of gyp1p"/>
    <property type="match status" value="3"/>
</dbReference>
<gene>
    <name evidence="3" type="ORF">KSP39_PZI021124</name>
</gene>
<sequence>MRKKGLPEWMNSSLWSSSAPSTSSAISETSDSHPRQTPKSDRRPPPPLLPPPMQLPPSRQPLDPTVVPVFPLPFPTPPPNASNPEITDGDCRVPNTSDISPAEINISVQSQFLSELSRQPIDLVELRRLASQGIPDADGIRPTVWKLLLGYLPNDRRQWVQELQKKRARYLAFKEEFLVNPLSRQPIDLVELRRLASQGIPDADGIRPTVWKLLLGYLPNDRRQWVQELQKKRARYLAFKEEFLVNPSEVTRRLSESYTSKDEGLDLEGSGLLYRSEIIHGEHPLSLGITSTWNQFFQYSEIMEQIDRDVMRTHPGMHFFSGDTDLAKSNQESLRHILIIFAKLNPGIRYVQGMNEVLAPLLYVFRNDPDPSNSVSAEPDAFFCFVELLGVFRDNFCQKLDNSVVGIRSTISRLSQLLKKHDGELWRHLEITTKVNPQFYAFRWITLLLTQEFNFADALRIWDTLLSDPEGPQDTLLRICCAMLILVRRPLLSGEFNSNLKLLQKYPEKNIARLLHVANTLRQT</sequence>
<dbReference type="PANTHER" id="PTHR22957:SF27">
    <property type="entry name" value="TBC1 DOMAIN FAMILY MEMBER 13"/>
    <property type="match status" value="1"/>
</dbReference>
<dbReference type="InterPro" id="IPR035969">
    <property type="entry name" value="Rab-GAP_TBC_sf"/>
</dbReference>
<reference evidence="3 4" key="1">
    <citation type="journal article" date="2022" name="Nat. Plants">
        <title>Genomes of leafy and leafless Platanthera orchids illuminate the evolution of mycoheterotrophy.</title>
        <authorList>
            <person name="Li M.H."/>
            <person name="Liu K.W."/>
            <person name="Li Z."/>
            <person name="Lu H.C."/>
            <person name="Ye Q.L."/>
            <person name="Zhang D."/>
            <person name="Wang J.Y."/>
            <person name="Li Y.F."/>
            <person name="Zhong Z.M."/>
            <person name="Liu X."/>
            <person name="Yu X."/>
            <person name="Liu D.K."/>
            <person name="Tu X.D."/>
            <person name="Liu B."/>
            <person name="Hao Y."/>
            <person name="Liao X.Y."/>
            <person name="Jiang Y.T."/>
            <person name="Sun W.H."/>
            <person name="Chen J."/>
            <person name="Chen Y.Q."/>
            <person name="Ai Y."/>
            <person name="Zhai J.W."/>
            <person name="Wu S.S."/>
            <person name="Zhou Z."/>
            <person name="Hsiao Y.Y."/>
            <person name="Wu W.L."/>
            <person name="Chen Y.Y."/>
            <person name="Lin Y.F."/>
            <person name="Hsu J.L."/>
            <person name="Li C.Y."/>
            <person name="Wang Z.W."/>
            <person name="Zhao X."/>
            <person name="Zhong W.Y."/>
            <person name="Ma X.K."/>
            <person name="Ma L."/>
            <person name="Huang J."/>
            <person name="Chen G.Z."/>
            <person name="Huang M.Z."/>
            <person name="Huang L."/>
            <person name="Peng D.H."/>
            <person name="Luo Y.B."/>
            <person name="Zou S.Q."/>
            <person name="Chen S.P."/>
            <person name="Lan S."/>
            <person name="Tsai W.C."/>
            <person name="Van de Peer Y."/>
            <person name="Liu Z.J."/>
        </authorList>
    </citation>
    <scope>NUCLEOTIDE SEQUENCE [LARGE SCALE GENOMIC DNA]</scope>
    <source>
        <strain evidence="3">Lor287</strain>
    </source>
</reference>
<dbReference type="Gene3D" id="1.10.472.80">
    <property type="entry name" value="Ypt/Rab-GAP domain of gyp1p, domain 3"/>
    <property type="match status" value="1"/>
</dbReference>
<organism evidence="3 4">
    <name type="scientific">Platanthera zijinensis</name>
    <dbReference type="NCBI Taxonomy" id="2320716"/>
    <lineage>
        <taxon>Eukaryota</taxon>
        <taxon>Viridiplantae</taxon>
        <taxon>Streptophyta</taxon>
        <taxon>Embryophyta</taxon>
        <taxon>Tracheophyta</taxon>
        <taxon>Spermatophyta</taxon>
        <taxon>Magnoliopsida</taxon>
        <taxon>Liliopsida</taxon>
        <taxon>Asparagales</taxon>
        <taxon>Orchidaceae</taxon>
        <taxon>Orchidoideae</taxon>
        <taxon>Orchideae</taxon>
        <taxon>Orchidinae</taxon>
        <taxon>Platanthera</taxon>
    </lineage>
</organism>
<feature type="region of interest" description="Disordered" evidence="1">
    <location>
        <begin position="1"/>
        <end position="64"/>
    </location>
</feature>